<keyword evidence="5" id="KW-0812">Transmembrane</keyword>
<dbReference type="EC" id="2.4.1.-" evidence="8"/>
<dbReference type="InterPro" id="IPR052012">
    <property type="entry name" value="GTase_92"/>
</dbReference>
<evidence type="ECO:0000256" key="2">
    <source>
        <dbReference type="ARBA" id="ARBA00007647"/>
    </source>
</evidence>
<keyword evidence="3 8" id="KW-0328">Glycosyltransferase</keyword>
<organism evidence="10 11">
    <name type="scientific">Caenorhabditis tropicalis</name>
    <dbReference type="NCBI Taxonomy" id="1561998"/>
    <lineage>
        <taxon>Eukaryota</taxon>
        <taxon>Metazoa</taxon>
        <taxon>Ecdysozoa</taxon>
        <taxon>Nematoda</taxon>
        <taxon>Chromadorea</taxon>
        <taxon>Rhabditida</taxon>
        <taxon>Rhabditina</taxon>
        <taxon>Rhabditomorpha</taxon>
        <taxon>Rhabditoidea</taxon>
        <taxon>Rhabditidae</taxon>
        <taxon>Peloderinae</taxon>
        <taxon>Caenorhabditis</taxon>
    </lineage>
</organism>
<dbReference type="eggNOG" id="KOG4735">
    <property type="taxonomic scope" value="Eukaryota"/>
</dbReference>
<dbReference type="InterPro" id="IPR008166">
    <property type="entry name" value="Glyco_transf_92"/>
</dbReference>
<dbReference type="PANTHER" id="PTHR21645">
    <property type="entry name" value="GLYCOSYLTRANSFERASE FAMILY 92 PROTEIN"/>
    <property type="match status" value="1"/>
</dbReference>
<evidence type="ECO:0000256" key="6">
    <source>
        <dbReference type="ARBA" id="ARBA00022989"/>
    </source>
</evidence>
<evidence type="ECO:0000313" key="11">
    <source>
        <dbReference type="WBParaSite" id="Csp11.Scaffold629.g8132.t1"/>
    </source>
</evidence>
<keyword evidence="10" id="KW-1185">Reference proteome</keyword>
<comment type="subcellular location">
    <subcellularLocation>
        <location evidence="1">Membrane</location>
        <topology evidence="1">Single-pass membrane protein</topology>
    </subcellularLocation>
</comment>
<dbReference type="STRING" id="1561998.A0A1I7UD47"/>
<sequence length="333" mass="38336">MKELDSDEKDLFFVSAYYYGNEYGFYENQVSLTFIAPRDANWDRRKIIVIKSNDTSAVLEPMKVHRATPHNVCRFVTLQGTVTLRNDLMDLEVLVNKNIAPIRYLPADNKQRDLVVCTPPIYGNVRWQSVLLAAHVYPRFGGHLQTYFSNSKPEFYELLEELKRLKGISVTPFPHFFGNTKLDEIEFGGITVANADCLSKYKSSASFITFLEWNELLIPKTFDSYFSEFANYFESEIFVGLLEFRNANGTSKVVTRPLLIDSVWLNEPVERPFKLKSKQMKNNKIYEIGDDLDIESMKRGDLMPRGSPRGENDGGKEILKLEDRRAIGHSIQK</sequence>
<name>A0A1I7UD47_9PELO</name>
<feature type="region of interest" description="Disordered" evidence="9">
    <location>
        <begin position="299"/>
        <end position="333"/>
    </location>
</feature>
<accession>A0A1I7UD47</accession>
<proteinExistence type="inferred from homology"/>
<evidence type="ECO:0000256" key="4">
    <source>
        <dbReference type="ARBA" id="ARBA00022679"/>
    </source>
</evidence>
<dbReference type="GO" id="GO:0016020">
    <property type="term" value="C:membrane"/>
    <property type="evidence" value="ECO:0007669"/>
    <property type="project" value="UniProtKB-SubCell"/>
</dbReference>
<dbReference type="Pfam" id="PF01697">
    <property type="entry name" value="Glyco_transf_92"/>
    <property type="match status" value="1"/>
</dbReference>
<keyword evidence="7" id="KW-0472">Membrane</keyword>
<keyword evidence="4 8" id="KW-0808">Transferase</keyword>
<dbReference type="GO" id="GO:0016757">
    <property type="term" value="F:glycosyltransferase activity"/>
    <property type="evidence" value="ECO:0007669"/>
    <property type="project" value="UniProtKB-UniRule"/>
</dbReference>
<dbReference type="Proteomes" id="UP000095282">
    <property type="component" value="Unplaced"/>
</dbReference>
<evidence type="ECO:0000256" key="3">
    <source>
        <dbReference type="ARBA" id="ARBA00022676"/>
    </source>
</evidence>
<keyword evidence="6" id="KW-1133">Transmembrane helix</keyword>
<protein>
    <recommendedName>
        <fullName evidence="8">Glycosyltransferase family 92 protein</fullName>
        <ecNumber evidence="8">2.4.1.-</ecNumber>
    </recommendedName>
</protein>
<reference evidence="11" key="1">
    <citation type="submission" date="2016-11" db="UniProtKB">
        <authorList>
            <consortium name="WormBaseParasite"/>
        </authorList>
    </citation>
    <scope>IDENTIFICATION</scope>
</reference>
<evidence type="ECO:0000256" key="9">
    <source>
        <dbReference type="SAM" id="MobiDB-lite"/>
    </source>
</evidence>
<evidence type="ECO:0000313" key="10">
    <source>
        <dbReference type="Proteomes" id="UP000095282"/>
    </source>
</evidence>
<feature type="compositionally biased region" description="Basic and acidic residues" evidence="9">
    <location>
        <begin position="299"/>
        <end position="326"/>
    </location>
</feature>
<evidence type="ECO:0000256" key="8">
    <source>
        <dbReference type="RuleBase" id="RU366017"/>
    </source>
</evidence>
<evidence type="ECO:0000256" key="5">
    <source>
        <dbReference type="ARBA" id="ARBA00022692"/>
    </source>
</evidence>
<dbReference type="PANTHER" id="PTHR21645:SF7">
    <property type="entry name" value="GLYCOSYLTRANSFERASE FAMILY 92 PROTEIN"/>
    <property type="match status" value="1"/>
</dbReference>
<evidence type="ECO:0000256" key="7">
    <source>
        <dbReference type="ARBA" id="ARBA00023136"/>
    </source>
</evidence>
<comment type="similarity">
    <text evidence="2 8">Belongs to the glycosyltransferase 92 family.</text>
</comment>
<dbReference type="AlphaFoldDB" id="A0A1I7UD47"/>
<evidence type="ECO:0000256" key="1">
    <source>
        <dbReference type="ARBA" id="ARBA00004167"/>
    </source>
</evidence>
<dbReference type="WBParaSite" id="Csp11.Scaffold629.g8132.t1">
    <property type="protein sequence ID" value="Csp11.Scaffold629.g8132.t1"/>
    <property type="gene ID" value="Csp11.Scaffold629.g8132"/>
</dbReference>